<dbReference type="EMBL" id="KZ772701">
    <property type="protein sequence ID" value="PTQ42487.1"/>
    <property type="molecule type" value="Genomic_DNA"/>
</dbReference>
<evidence type="ECO:0000256" key="1">
    <source>
        <dbReference type="SAM" id="Phobius"/>
    </source>
</evidence>
<evidence type="ECO:0000313" key="2">
    <source>
        <dbReference type="EMBL" id="PTQ42487.1"/>
    </source>
</evidence>
<dbReference type="AlphaFoldDB" id="A0A2R6X8Q0"/>
<keyword evidence="1" id="KW-1133">Transmembrane helix</keyword>
<sequence length="132" mass="15531">MLRVSGFGDGHFKINHINFQRSLGIGQKEKKILKNIARGGSIYYDKSRDGWILWYSGITQLKLMISYLYVYPLHNPYKIAKLKGPGHCQTKKGFERYLRYLERGYYLDPAKQNKLFHFIKLFQSIGDEDIVH</sequence>
<reference evidence="3" key="1">
    <citation type="journal article" date="2017" name="Cell">
        <title>Insights into land plant evolution garnered from the Marchantia polymorpha genome.</title>
        <authorList>
            <person name="Bowman J.L."/>
            <person name="Kohchi T."/>
            <person name="Yamato K.T."/>
            <person name="Jenkins J."/>
            <person name="Shu S."/>
            <person name="Ishizaki K."/>
            <person name="Yamaoka S."/>
            <person name="Nishihama R."/>
            <person name="Nakamura Y."/>
            <person name="Berger F."/>
            <person name="Adam C."/>
            <person name="Aki S.S."/>
            <person name="Althoff F."/>
            <person name="Araki T."/>
            <person name="Arteaga-Vazquez M.A."/>
            <person name="Balasubrmanian S."/>
            <person name="Barry K."/>
            <person name="Bauer D."/>
            <person name="Boehm C.R."/>
            <person name="Briginshaw L."/>
            <person name="Caballero-Perez J."/>
            <person name="Catarino B."/>
            <person name="Chen F."/>
            <person name="Chiyoda S."/>
            <person name="Chovatia M."/>
            <person name="Davies K.M."/>
            <person name="Delmans M."/>
            <person name="Demura T."/>
            <person name="Dierschke T."/>
            <person name="Dolan L."/>
            <person name="Dorantes-Acosta A.E."/>
            <person name="Eklund D.M."/>
            <person name="Florent S.N."/>
            <person name="Flores-Sandoval E."/>
            <person name="Fujiyama A."/>
            <person name="Fukuzawa H."/>
            <person name="Galik B."/>
            <person name="Grimanelli D."/>
            <person name="Grimwood J."/>
            <person name="Grossniklaus U."/>
            <person name="Hamada T."/>
            <person name="Haseloff J."/>
            <person name="Hetherington A.J."/>
            <person name="Higo A."/>
            <person name="Hirakawa Y."/>
            <person name="Hundley H.N."/>
            <person name="Ikeda Y."/>
            <person name="Inoue K."/>
            <person name="Inoue S.I."/>
            <person name="Ishida S."/>
            <person name="Jia Q."/>
            <person name="Kakita M."/>
            <person name="Kanazawa T."/>
            <person name="Kawai Y."/>
            <person name="Kawashima T."/>
            <person name="Kennedy M."/>
            <person name="Kinose K."/>
            <person name="Kinoshita T."/>
            <person name="Kohara Y."/>
            <person name="Koide E."/>
            <person name="Komatsu K."/>
            <person name="Kopischke S."/>
            <person name="Kubo M."/>
            <person name="Kyozuka J."/>
            <person name="Lagercrantz U."/>
            <person name="Lin S.S."/>
            <person name="Lindquist E."/>
            <person name="Lipzen A.M."/>
            <person name="Lu C.W."/>
            <person name="De Luna E."/>
            <person name="Martienssen R.A."/>
            <person name="Minamino N."/>
            <person name="Mizutani M."/>
            <person name="Mizutani M."/>
            <person name="Mochizuki N."/>
            <person name="Monte I."/>
            <person name="Mosher R."/>
            <person name="Nagasaki H."/>
            <person name="Nakagami H."/>
            <person name="Naramoto S."/>
            <person name="Nishitani K."/>
            <person name="Ohtani M."/>
            <person name="Okamoto T."/>
            <person name="Okumura M."/>
            <person name="Phillips J."/>
            <person name="Pollak B."/>
            <person name="Reinders A."/>
            <person name="Rovekamp M."/>
            <person name="Sano R."/>
            <person name="Sawa S."/>
            <person name="Schmid M.W."/>
            <person name="Shirakawa M."/>
            <person name="Solano R."/>
            <person name="Spunde A."/>
            <person name="Suetsugu N."/>
            <person name="Sugano S."/>
            <person name="Sugiyama A."/>
            <person name="Sun R."/>
            <person name="Suzuki Y."/>
            <person name="Takenaka M."/>
            <person name="Takezawa D."/>
            <person name="Tomogane H."/>
            <person name="Tsuzuki M."/>
            <person name="Ueda T."/>
            <person name="Umeda M."/>
            <person name="Ward J.M."/>
            <person name="Watanabe Y."/>
            <person name="Yazaki K."/>
            <person name="Yokoyama R."/>
            <person name="Yoshitake Y."/>
            <person name="Yotsui I."/>
            <person name="Zachgo S."/>
            <person name="Schmutz J."/>
        </authorList>
    </citation>
    <scope>NUCLEOTIDE SEQUENCE [LARGE SCALE GENOMIC DNA]</scope>
    <source>
        <strain evidence="3">Tak-1</strain>
    </source>
</reference>
<dbReference type="SUPFAM" id="SSF55608">
    <property type="entry name" value="Homing endonucleases"/>
    <property type="match status" value="1"/>
</dbReference>
<keyword evidence="1" id="KW-0812">Transmembrane</keyword>
<dbReference type="Proteomes" id="UP000244005">
    <property type="component" value="Unassembled WGS sequence"/>
</dbReference>
<evidence type="ECO:0000313" key="3">
    <source>
        <dbReference type="Proteomes" id="UP000244005"/>
    </source>
</evidence>
<protein>
    <recommendedName>
        <fullName evidence="4">Homing endonuclease LAGLIDADG domain-containing protein</fullName>
    </recommendedName>
</protein>
<gene>
    <name evidence="2" type="ORF">MARPO_0029s0030</name>
</gene>
<keyword evidence="1" id="KW-0472">Membrane</keyword>
<keyword evidence="3" id="KW-1185">Reference proteome</keyword>
<feature type="transmembrane region" description="Helical" evidence="1">
    <location>
        <begin position="52"/>
        <end position="71"/>
    </location>
</feature>
<accession>A0A2R6X8Q0</accession>
<dbReference type="InterPro" id="IPR027434">
    <property type="entry name" value="Homing_endonucl"/>
</dbReference>
<name>A0A2R6X8Q0_MARPO</name>
<organism evidence="2 3">
    <name type="scientific">Marchantia polymorpha</name>
    <name type="common">Common liverwort</name>
    <name type="synonym">Marchantia aquatica</name>
    <dbReference type="NCBI Taxonomy" id="3197"/>
    <lineage>
        <taxon>Eukaryota</taxon>
        <taxon>Viridiplantae</taxon>
        <taxon>Streptophyta</taxon>
        <taxon>Embryophyta</taxon>
        <taxon>Marchantiophyta</taxon>
        <taxon>Marchantiopsida</taxon>
        <taxon>Marchantiidae</taxon>
        <taxon>Marchantiales</taxon>
        <taxon>Marchantiaceae</taxon>
        <taxon>Marchantia</taxon>
    </lineage>
</organism>
<evidence type="ECO:0008006" key="4">
    <source>
        <dbReference type="Google" id="ProtNLM"/>
    </source>
</evidence>
<proteinExistence type="predicted"/>